<proteinExistence type="predicted"/>
<reference evidence="1 2" key="1">
    <citation type="journal article" date="2016" name="Front. Microbiol.">
        <title>Genome and transcriptome sequences reveal the specific parasitism of the nematophagous Purpureocillium lilacinum 36-1.</title>
        <authorList>
            <person name="Xie J."/>
            <person name="Li S."/>
            <person name="Mo C."/>
            <person name="Xiao X."/>
            <person name="Peng D."/>
            <person name="Wang G."/>
            <person name="Xiao Y."/>
        </authorList>
    </citation>
    <scope>NUCLEOTIDE SEQUENCE [LARGE SCALE GENOMIC DNA]</scope>
    <source>
        <strain evidence="1 2">36-1</strain>
    </source>
</reference>
<name>A0A2U3E291_PURLI</name>
<sequence length="142" mass="16192">MVFAALSNLHCDGEACVACSPYRCPRQLCATLKEYGNPHPGSDAITKDYRKLEQCYNEVVDIPGNHDHQQRCEEVVVYPAFEKHLGAKGKEMAGYDRMEHHQSTDEEYVAKLREIWGSLSNHLEEGDMTALESNLWWAQGEY</sequence>
<evidence type="ECO:0000313" key="2">
    <source>
        <dbReference type="Proteomes" id="UP000245956"/>
    </source>
</evidence>
<protein>
    <submittedName>
        <fullName evidence="1">Uncharacterized protein</fullName>
    </submittedName>
</protein>
<evidence type="ECO:0000313" key="1">
    <source>
        <dbReference type="EMBL" id="PWI68631.1"/>
    </source>
</evidence>
<organism evidence="1 2">
    <name type="scientific">Purpureocillium lilacinum</name>
    <name type="common">Paecilomyces lilacinus</name>
    <dbReference type="NCBI Taxonomy" id="33203"/>
    <lineage>
        <taxon>Eukaryota</taxon>
        <taxon>Fungi</taxon>
        <taxon>Dikarya</taxon>
        <taxon>Ascomycota</taxon>
        <taxon>Pezizomycotina</taxon>
        <taxon>Sordariomycetes</taxon>
        <taxon>Hypocreomycetidae</taxon>
        <taxon>Hypocreales</taxon>
        <taxon>Ophiocordycipitaceae</taxon>
        <taxon>Purpureocillium</taxon>
    </lineage>
</organism>
<dbReference type="EMBL" id="LCWV01000014">
    <property type="protein sequence ID" value="PWI68631.1"/>
    <property type="molecule type" value="Genomic_DNA"/>
</dbReference>
<comment type="caution">
    <text evidence="1">The sequence shown here is derived from an EMBL/GenBank/DDBJ whole genome shotgun (WGS) entry which is preliminary data.</text>
</comment>
<gene>
    <name evidence="1" type="ORF">PCL_01720</name>
</gene>
<dbReference type="AlphaFoldDB" id="A0A2U3E291"/>
<accession>A0A2U3E291</accession>
<dbReference type="Proteomes" id="UP000245956">
    <property type="component" value="Unassembled WGS sequence"/>
</dbReference>